<dbReference type="Proteomes" id="UP000053681">
    <property type="component" value="Unassembled WGS sequence"/>
</dbReference>
<evidence type="ECO:0000313" key="2">
    <source>
        <dbReference type="EMBL" id="KSU88111.1"/>
    </source>
</evidence>
<name>A0A0V8JM62_9BACI</name>
<accession>A0A0V8JM62</accession>
<comment type="caution">
    <text evidence="2">The sequence shown here is derived from an EMBL/GenBank/DDBJ whole genome shotgun (WGS) entry which is preliminary data.</text>
</comment>
<feature type="compositionally biased region" description="Basic residues" evidence="1">
    <location>
        <begin position="43"/>
        <end position="53"/>
    </location>
</feature>
<gene>
    <name evidence="2" type="ORF">AS180_09305</name>
</gene>
<sequence>MAKRKVAHNPAQKNNQTPKESLPDTEFSAEYGREDTYKAANRNSKHGKQGQSK</sequence>
<reference evidence="2 3" key="1">
    <citation type="submission" date="2015-11" db="EMBL/GenBank/DDBJ databases">
        <title>Bacillus caseinolyticus sp nov.</title>
        <authorList>
            <person name="Dastager S.G."/>
            <person name="Mawlankar R."/>
        </authorList>
    </citation>
    <scope>NUCLEOTIDE SEQUENCE [LARGE SCALE GENOMIC DNA]</scope>
    <source>
        <strain evidence="2 3">SGD-V-76</strain>
    </source>
</reference>
<evidence type="ECO:0000256" key="1">
    <source>
        <dbReference type="SAM" id="MobiDB-lite"/>
    </source>
</evidence>
<feature type="region of interest" description="Disordered" evidence="1">
    <location>
        <begin position="1"/>
        <end position="53"/>
    </location>
</feature>
<organism evidence="2 3">
    <name type="scientific">Priestia veravalensis</name>
    <dbReference type="NCBI Taxonomy" id="1414648"/>
    <lineage>
        <taxon>Bacteria</taxon>
        <taxon>Bacillati</taxon>
        <taxon>Bacillota</taxon>
        <taxon>Bacilli</taxon>
        <taxon>Bacillales</taxon>
        <taxon>Bacillaceae</taxon>
        <taxon>Priestia</taxon>
    </lineage>
</organism>
<proteinExistence type="predicted"/>
<dbReference type="RefSeq" id="WP_025909634.1">
    <property type="nucleotide sequence ID" value="NZ_KQ758644.1"/>
</dbReference>
<keyword evidence="3" id="KW-1185">Reference proteome</keyword>
<evidence type="ECO:0000313" key="3">
    <source>
        <dbReference type="Proteomes" id="UP000053681"/>
    </source>
</evidence>
<dbReference type="AlphaFoldDB" id="A0A0V8JM62"/>
<dbReference type="EMBL" id="LNQP01000028">
    <property type="protein sequence ID" value="KSU88111.1"/>
    <property type="molecule type" value="Genomic_DNA"/>
</dbReference>
<protein>
    <submittedName>
        <fullName evidence="2">Transcriptional regulator</fullName>
    </submittedName>
</protein>